<dbReference type="EMBL" id="LXWF01000001">
    <property type="protein sequence ID" value="ORC25090.1"/>
    <property type="molecule type" value="Genomic_DNA"/>
</dbReference>
<dbReference type="Pfam" id="PF04954">
    <property type="entry name" value="SIP"/>
    <property type="match status" value="1"/>
</dbReference>
<comment type="caution">
    <text evidence="3">The sequence shown here is derived from an EMBL/GenBank/DDBJ whole genome shotgun (WGS) entry which is preliminary data.</text>
</comment>
<dbReference type="Proteomes" id="UP000192359">
    <property type="component" value="Unassembled WGS sequence"/>
</dbReference>
<organism evidence="3 4">
    <name type="scientific">Rothia nasimurium</name>
    <dbReference type="NCBI Taxonomy" id="85336"/>
    <lineage>
        <taxon>Bacteria</taxon>
        <taxon>Bacillati</taxon>
        <taxon>Actinomycetota</taxon>
        <taxon>Actinomycetes</taxon>
        <taxon>Micrococcales</taxon>
        <taxon>Micrococcaceae</taxon>
        <taxon>Rothia</taxon>
    </lineage>
</organism>
<dbReference type="PANTHER" id="PTHR30157">
    <property type="entry name" value="FERRIC REDUCTASE, NADPH-DEPENDENT"/>
    <property type="match status" value="1"/>
</dbReference>
<evidence type="ECO:0000313" key="4">
    <source>
        <dbReference type="Proteomes" id="UP000192359"/>
    </source>
</evidence>
<evidence type="ECO:0000256" key="1">
    <source>
        <dbReference type="SAM" id="MobiDB-lite"/>
    </source>
</evidence>
<dbReference type="Gene3D" id="2.40.30.10">
    <property type="entry name" value="Translation factors"/>
    <property type="match status" value="1"/>
</dbReference>
<feature type="domain" description="FAD-binding FR-type" evidence="2">
    <location>
        <begin position="87"/>
        <end position="208"/>
    </location>
</feature>
<dbReference type="InterPro" id="IPR017927">
    <property type="entry name" value="FAD-bd_FR_type"/>
</dbReference>
<feature type="region of interest" description="Disordered" evidence="1">
    <location>
        <begin position="50"/>
        <end position="82"/>
    </location>
</feature>
<keyword evidence="4" id="KW-1185">Reference proteome</keyword>
<evidence type="ECO:0000313" key="3">
    <source>
        <dbReference type="EMBL" id="ORC25090.1"/>
    </source>
</evidence>
<protein>
    <recommendedName>
        <fullName evidence="2">FAD-binding FR-type domain-containing protein</fullName>
    </recommendedName>
</protein>
<gene>
    <name evidence="3" type="ORF">A7979_08760</name>
</gene>
<name>A0A1Y1RSK3_9MICC</name>
<accession>A0A1Y1RSK3</accession>
<dbReference type="AlphaFoldDB" id="A0A1Y1RSK3"/>
<dbReference type="InterPro" id="IPR039374">
    <property type="entry name" value="SIP_fam"/>
</dbReference>
<dbReference type="PANTHER" id="PTHR30157:SF0">
    <property type="entry name" value="NADPH-DEPENDENT FERRIC-CHELATE REDUCTASE"/>
    <property type="match status" value="1"/>
</dbReference>
<dbReference type="Gene3D" id="3.40.50.80">
    <property type="entry name" value="Nucleotide-binding domain of ferredoxin-NADP reductase (FNR) module"/>
    <property type="match status" value="1"/>
</dbReference>
<dbReference type="PROSITE" id="PS51384">
    <property type="entry name" value="FAD_FR"/>
    <property type="match status" value="1"/>
</dbReference>
<dbReference type="InterPro" id="IPR017938">
    <property type="entry name" value="Riboflavin_synthase-like_b-brl"/>
</dbReference>
<evidence type="ECO:0000259" key="2">
    <source>
        <dbReference type="PROSITE" id="PS51384"/>
    </source>
</evidence>
<dbReference type="SUPFAM" id="SSF63380">
    <property type="entry name" value="Riboflavin synthase domain-like"/>
    <property type="match status" value="1"/>
</dbReference>
<dbReference type="InterPro" id="IPR039261">
    <property type="entry name" value="FNR_nucleotide-bd"/>
</dbReference>
<dbReference type="Pfam" id="PF08021">
    <property type="entry name" value="FAD_binding_9"/>
    <property type="match status" value="1"/>
</dbReference>
<reference evidence="3 4" key="1">
    <citation type="submission" date="2016-05" db="EMBL/GenBank/DDBJ databases">
        <title>Draft genome sequence of a porcine commensal Rothia nasimurium.</title>
        <authorList>
            <person name="Gaiser R.A."/>
            <person name="Van Baarlen P."/>
            <person name="Wells J.M."/>
        </authorList>
    </citation>
    <scope>NUCLEOTIDE SEQUENCE [LARGE SCALE GENOMIC DNA]</scope>
    <source>
        <strain evidence="3 4">PT-32</strain>
    </source>
</reference>
<proteinExistence type="predicted"/>
<sequence length="325" mass="35209">MGSTKNKGRDAKEQLKSLKAEVKYLKKGQKQLLKRVEKLERALAGWQGPASVTSSAHNLARAQATGGDPGGAGASHPQPMKSGKYRGGYSHYRVTQVGQLTPTVMRVVAEPVEGNRAEAQGLVGEYVYLVTGKKGEVLPAPTFEKGKALWGQPITTTKYTVRNFDKRTGALEINIMLHEHGAGTTWARTVTVGDSAHFLGPKSGYFISGDYDFYLLAGDESGLPGMARWIESLPASARGAAFIEVPGEKSQQVIVTPENFEVIWVDSARRGALAEAVMSYPLPEGSVCTWLAGESGSIHPLRIWARRELGVPKGHGYAKGYWKKK</sequence>
<dbReference type="InterPro" id="IPR007037">
    <property type="entry name" value="SIP_rossman_dom"/>
</dbReference>
<dbReference type="GO" id="GO:0016491">
    <property type="term" value="F:oxidoreductase activity"/>
    <property type="evidence" value="ECO:0007669"/>
    <property type="project" value="InterPro"/>
</dbReference>
<dbReference type="InterPro" id="IPR013113">
    <property type="entry name" value="SIP_FAD-bd"/>
</dbReference>
<dbReference type="CDD" id="cd06193">
    <property type="entry name" value="siderophore_interacting"/>
    <property type="match status" value="1"/>
</dbReference>